<name>A0A815Y4V3_ADIRI</name>
<comment type="caution">
    <text evidence="1">The sequence shown here is derived from an EMBL/GenBank/DDBJ whole genome shotgun (WGS) entry which is preliminary data.</text>
</comment>
<accession>A0A815Y4V3</accession>
<feature type="non-terminal residue" evidence="1">
    <location>
        <position position="1"/>
    </location>
</feature>
<dbReference type="Proteomes" id="UP000663852">
    <property type="component" value="Unassembled WGS sequence"/>
</dbReference>
<dbReference type="EMBL" id="CAJNOJ010003937">
    <property type="protein sequence ID" value="CAF1565882.1"/>
    <property type="molecule type" value="Genomic_DNA"/>
</dbReference>
<sequence>YQNENMNLSKISSADLFGQVVIWNLSGRNIQQSSSLASHMQRNLHINNGTSYTNGHTKK</sequence>
<gene>
    <name evidence="1" type="ORF">EDS130_LOCUS46806</name>
</gene>
<evidence type="ECO:0000313" key="2">
    <source>
        <dbReference type="Proteomes" id="UP000663852"/>
    </source>
</evidence>
<evidence type="ECO:0000313" key="1">
    <source>
        <dbReference type="EMBL" id="CAF1565882.1"/>
    </source>
</evidence>
<proteinExistence type="predicted"/>
<protein>
    <submittedName>
        <fullName evidence="1">Uncharacterized protein</fullName>
    </submittedName>
</protein>
<organism evidence="1 2">
    <name type="scientific">Adineta ricciae</name>
    <name type="common">Rotifer</name>
    <dbReference type="NCBI Taxonomy" id="249248"/>
    <lineage>
        <taxon>Eukaryota</taxon>
        <taxon>Metazoa</taxon>
        <taxon>Spiralia</taxon>
        <taxon>Gnathifera</taxon>
        <taxon>Rotifera</taxon>
        <taxon>Eurotatoria</taxon>
        <taxon>Bdelloidea</taxon>
        <taxon>Adinetida</taxon>
        <taxon>Adinetidae</taxon>
        <taxon>Adineta</taxon>
    </lineage>
</organism>
<reference evidence="1" key="1">
    <citation type="submission" date="2021-02" db="EMBL/GenBank/DDBJ databases">
        <authorList>
            <person name="Nowell W R."/>
        </authorList>
    </citation>
    <scope>NUCLEOTIDE SEQUENCE</scope>
</reference>
<dbReference type="AlphaFoldDB" id="A0A815Y4V3"/>